<dbReference type="Proteomes" id="UP001203665">
    <property type="component" value="Unassembled WGS sequence"/>
</dbReference>
<name>A0ABT0XG07_9BACI</name>
<dbReference type="EMBL" id="JAMQJY010000001">
    <property type="protein sequence ID" value="MCM2674159.1"/>
    <property type="molecule type" value="Genomic_DNA"/>
</dbReference>
<dbReference type="PROSITE" id="PS51257">
    <property type="entry name" value="PROKAR_LIPOPROTEIN"/>
    <property type="match status" value="1"/>
</dbReference>
<dbReference type="RefSeq" id="WP_251603233.1">
    <property type="nucleotide sequence ID" value="NZ_JAMQJY010000001.1"/>
</dbReference>
<sequence>MNRYFKQTIFLMGVSAFLLAGCSESEWNESEIFESGDFQMLGEENLIGFIYDDSEVTRFYPNKEQKYMWHLWGDDLNGAFNVIATKEGTDEEIEIFQSTSSSGEHNGADASLPSTMSLPETGMWKLDAYVNDSLHGSVFVKVHEEAG</sequence>
<protein>
    <submittedName>
        <fullName evidence="2">DUF4871 domain-containing protein</fullName>
    </submittedName>
</protein>
<accession>A0ABT0XG07</accession>
<dbReference type="Gene3D" id="2.60.40.3830">
    <property type="match status" value="1"/>
</dbReference>
<keyword evidence="3" id="KW-1185">Reference proteome</keyword>
<organism evidence="2 3">
    <name type="scientific">Alkalicoccobacillus plakortidis</name>
    <dbReference type="NCBI Taxonomy" id="444060"/>
    <lineage>
        <taxon>Bacteria</taxon>
        <taxon>Bacillati</taxon>
        <taxon>Bacillota</taxon>
        <taxon>Bacilli</taxon>
        <taxon>Bacillales</taxon>
        <taxon>Bacillaceae</taxon>
        <taxon>Alkalicoccobacillus</taxon>
    </lineage>
</organism>
<feature type="chain" id="PRO_5045287289" evidence="1">
    <location>
        <begin position="21"/>
        <end position="147"/>
    </location>
</feature>
<keyword evidence="1" id="KW-0732">Signal</keyword>
<proteinExistence type="predicted"/>
<dbReference type="Pfam" id="PF16167">
    <property type="entry name" value="DUF4871"/>
    <property type="match status" value="1"/>
</dbReference>
<gene>
    <name evidence="2" type="ORF">NDM98_00575</name>
</gene>
<comment type="caution">
    <text evidence="2">The sequence shown here is derived from an EMBL/GenBank/DDBJ whole genome shotgun (WGS) entry which is preliminary data.</text>
</comment>
<evidence type="ECO:0000313" key="3">
    <source>
        <dbReference type="Proteomes" id="UP001203665"/>
    </source>
</evidence>
<reference evidence="2" key="1">
    <citation type="submission" date="2022-06" db="EMBL/GenBank/DDBJ databases">
        <title>Alkalicoccobacillus porphyridii sp. nov., isolated from a marine red alga, Porphyridium purpureum and reclassification of Shouchella plakortidis and Shouchella gibsonii as Alkalicoccobacillus plakortidis comb. nov. and Alkalicoccobacillus gibsonii comb. nov.</title>
        <authorList>
            <person name="Kim K.H."/>
            <person name="Lee J.K."/>
            <person name="Han D.M."/>
            <person name="Baek J.H."/>
            <person name="Jeon C.O."/>
        </authorList>
    </citation>
    <scope>NUCLEOTIDE SEQUENCE</scope>
    <source>
        <strain evidence="2">DSM 19153</strain>
    </source>
</reference>
<feature type="signal peptide" evidence="1">
    <location>
        <begin position="1"/>
        <end position="20"/>
    </location>
</feature>
<evidence type="ECO:0000256" key="1">
    <source>
        <dbReference type="SAM" id="SignalP"/>
    </source>
</evidence>
<evidence type="ECO:0000313" key="2">
    <source>
        <dbReference type="EMBL" id="MCM2674159.1"/>
    </source>
</evidence>
<dbReference type="InterPro" id="IPR032366">
    <property type="entry name" value="DUF4871"/>
</dbReference>